<evidence type="ECO:0000313" key="3">
    <source>
        <dbReference type="Proteomes" id="UP000652761"/>
    </source>
</evidence>
<feature type="region of interest" description="Disordered" evidence="1">
    <location>
        <begin position="449"/>
        <end position="630"/>
    </location>
</feature>
<feature type="compositionally biased region" description="Basic and acidic residues" evidence="1">
    <location>
        <begin position="468"/>
        <end position="479"/>
    </location>
</feature>
<feature type="compositionally biased region" description="Low complexity" evidence="1">
    <location>
        <begin position="579"/>
        <end position="598"/>
    </location>
</feature>
<comment type="caution">
    <text evidence="2">The sequence shown here is derived from an EMBL/GenBank/DDBJ whole genome shotgun (WGS) entry which is preliminary data.</text>
</comment>
<keyword evidence="3" id="KW-1185">Reference proteome</keyword>
<gene>
    <name evidence="2" type="ORF">Taro_054086</name>
</gene>
<dbReference type="Proteomes" id="UP000652761">
    <property type="component" value="Unassembled WGS sequence"/>
</dbReference>
<protein>
    <submittedName>
        <fullName evidence="2">Uncharacterized protein</fullName>
    </submittedName>
</protein>
<sequence>MKPKVKDTKKAGHIKAECPKLKKTEFRKKDNSKKFKRYKKKAMAVAWSNDSDSDSESSSSEEEEEKANLTFMANLEEKELFVAVKTKLCGDKAVDVADLEKNGMHSVVAAMQRMKWTKIVTISKASYPDLVKAFYTCLKSEADGSLTSTVKDIPIHITYDMLESLFGVSTSGCSGVDSVEIHVKGLGIIGTEYKLKDEVIIERMKFATAMIWDKKNKLNVSLPYAHLLTRIFQHYNIDLSGEVLEKMGQAIRSRNLKKSGFSLVAGVWTKTLVAEAEAIIGEAQEVPVPEAEAEEKVRTGDPIAEAPVAPTVLEEAAVAVRSEEPVASPRRIEEIPSEHIEPVGKSLEVNTPTTVITYILHEVLDTVASIQGERVEVVPEVVAPGHSDVQVEDALAQGEHVAEMSSAVKELSMVKAALRWMKTELGSMKTLVTDLSDVVRAHLASIAPRAPTHAVPKSSRPSGLVSVEKVRPPGPRNEEEIQPSGTSNAEEEVWPIGVEDSGPSWPKAGPPGPVVDESGSSGPVESQDEHGRVEAPIEEAVPPEPPTSPLQTPAPPSPPSSTTSPPAPATFKQPLPKNISSPTPFPTTTSSSPISSTFIPPPPSDSLVGASSYGPSSARPSIPPPSTSYSFLHPPTPPSFVTIIPEGAQLEGPFIQGIKDEFEVAILRSVLYLNNLPEVQLGHFRQAISLLSSDAAHFTSIQVDFATLEIPDVVFLPPLHSLVMESTVGPLIFERFARVMGCISVQKENSLAFHRFVYREYHQGHLKSNVLTPLLSECERLSPSDWERHYPLTAQQLLDLNAS</sequence>
<feature type="compositionally biased region" description="Acidic residues" evidence="1">
    <location>
        <begin position="51"/>
        <end position="65"/>
    </location>
</feature>
<organism evidence="2 3">
    <name type="scientific">Colocasia esculenta</name>
    <name type="common">Wild taro</name>
    <name type="synonym">Arum esculentum</name>
    <dbReference type="NCBI Taxonomy" id="4460"/>
    <lineage>
        <taxon>Eukaryota</taxon>
        <taxon>Viridiplantae</taxon>
        <taxon>Streptophyta</taxon>
        <taxon>Embryophyta</taxon>
        <taxon>Tracheophyta</taxon>
        <taxon>Spermatophyta</taxon>
        <taxon>Magnoliopsida</taxon>
        <taxon>Liliopsida</taxon>
        <taxon>Araceae</taxon>
        <taxon>Aroideae</taxon>
        <taxon>Colocasieae</taxon>
        <taxon>Colocasia</taxon>
    </lineage>
</organism>
<dbReference type="AlphaFoldDB" id="A0A843XQ13"/>
<name>A0A843XQ13_COLES</name>
<feature type="region of interest" description="Disordered" evidence="1">
    <location>
        <begin position="44"/>
        <end position="67"/>
    </location>
</feature>
<accession>A0A843XQ13</accession>
<reference evidence="2" key="1">
    <citation type="submission" date="2017-07" db="EMBL/GenBank/DDBJ databases">
        <title>Taro Niue Genome Assembly and Annotation.</title>
        <authorList>
            <person name="Atibalentja N."/>
            <person name="Keating K."/>
            <person name="Fields C.J."/>
        </authorList>
    </citation>
    <scope>NUCLEOTIDE SEQUENCE</scope>
    <source>
        <strain evidence="2">Niue_2</strain>
        <tissue evidence="2">Leaf</tissue>
    </source>
</reference>
<feature type="compositionally biased region" description="Pro residues" evidence="1">
    <location>
        <begin position="542"/>
        <end position="559"/>
    </location>
</feature>
<evidence type="ECO:0000256" key="1">
    <source>
        <dbReference type="SAM" id="MobiDB-lite"/>
    </source>
</evidence>
<dbReference type="EMBL" id="NMUH01010550">
    <property type="protein sequence ID" value="MQM21055.1"/>
    <property type="molecule type" value="Genomic_DNA"/>
</dbReference>
<evidence type="ECO:0000313" key="2">
    <source>
        <dbReference type="EMBL" id="MQM21055.1"/>
    </source>
</evidence>
<proteinExistence type="predicted"/>